<feature type="region of interest" description="Disordered" evidence="1">
    <location>
        <begin position="73"/>
        <end position="98"/>
    </location>
</feature>
<accession>A0ABX1BTW4</accession>
<protein>
    <submittedName>
        <fullName evidence="2">Asp23/Gls24 family envelope stress response protein</fullName>
    </submittedName>
</protein>
<name>A0ABX1BTW4_9ACTN</name>
<feature type="region of interest" description="Disordered" evidence="1">
    <location>
        <begin position="1"/>
        <end position="22"/>
    </location>
</feature>
<comment type="caution">
    <text evidence="2">The sequence shown here is derived from an EMBL/GenBank/DDBJ whole genome shotgun (WGS) entry which is preliminary data.</text>
</comment>
<feature type="compositionally biased region" description="Low complexity" evidence="1">
    <location>
        <begin position="73"/>
        <end position="83"/>
    </location>
</feature>
<gene>
    <name evidence="2" type="ORF">HCK00_11580</name>
</gene>
<evidence type="ECO:0000313" key="2">
    <source>
        <dbReference type="EMBL" id="NJQ01156.1"/>
    </source>
</evidence>
<dbReference type="Proteomes" id="UP000695264">
    <property type="component" value="Unassembled WGS sequence"/>
</dbReference>
<dbReference type="RefSeq" id="WP_168101766.1">
    <property type="nucleotide sequence ID" value="NZ_JAATEN010000007.1"/>
</dbReference>
<sequence>MTTRIHPPDAPPPHEPDDERLPCGRLLSQVWTDWEEGVTDAHRQRCPHCRAAVADLEQLETAVRALRDGAADGAAGADAADGAAAGGPGEAGAGSTASRDADIAARLTGRVMDLVRRELRPGRPLPLGEAGEDLWIMESVAARPLRAAAEEVPGVRAGSCRIAPAGTAGPAQVTVAGRPVRPTRVTVRLEIHAPLATPDLPRLAERVRRHVQAAADRHLGLDVAGVDILVTDLIDEPDSGEKGHGR</sequence>
<organism evidence="2 3">
    <name type="scientific">Streptomyces zingiberis</name>
    <dbReference type="NCBI Taxonomy" id="2053010"/>
    <lineage>
        <taxon>Bacteria</taxon>
        <taxon>Bacillati</taxon>
        <taxon>Actinomycetota</taxon>
        <taxon>Actinomycetes</taxon>
        <taxon>Kitasatosporales</taxon>
        <taxon>Streptomycetaceae</taxon>
        <taxon>Streptomyces</taxon>
    </lineage>
</organism>
<reference evidence="2 3" key="1">
    <citation type="submission" date="2020-03" db="EMBL/GenBank/DDBJ databases">
        <title>WGS of actinomycetes isolated from Thailand.</title>
        <authorList>
            <person name="Thawai C."/>
        </authorList>
    </citation>
    <scope>NUCLEOTIDE SEQUENCE [LARGE SCALE GENOMIC DNA]</scope>
    <source>
        <strain evidence="2 3">PLAI 1-29</strain>
    </source>
</reference>
<feature type="compositionally biased region" description="Basic and acidic residues" evidence="1">
    <location>
        <begin position="12"/>
        <end position="22"/>
    </location>
</feature>
<evidence type="ECO:0000313" key="3">
    <source>
        <dbReference type="Proteomes" id="UP000695264"/>
    </source>
</evidence>
<proteinExistence type="predicted"/>
<evidence type="ECO:0000256" key="1">
    <source>
        <dbReference type="SAM" id="MobiDB-lite"/>
    </source>
</evidence>
<dbReference type="EMBL" id="JAATEN010000007">
    <property type="protein sequence ID" value="NJQ01156.1"/>
    <property type="molecule type" value="Genomic_DNA"/>
</dbReference>
<keyword evidence="3" id="KW-1185">Reference proteome</keyword>